<dbReference type="EMBL" id="BAABHJ010000008">
    <property type="protein sequence ID" value="GAA4609131.1"/>
    <property type="molecule type" value="Genomic_DNA"/>
</dbReference>
<organism evidence="1 2">
    <name type="scientific">Actinoallomurus liliacearum</name>
    <dbReference type="NCBI Taxonomy" id="1080073"/>
    <lineage>
        <taxon>Bacteria</taxon>
        <taxon>Bacillati</taxon>
        <taxon>Actinomycetota</taxon>
        <taxon>Actinomycetes</taxon>
        <taxon>Streptosporangiales</taxon>
        <taxon>Thermomonosporaceae</taxon>
        <taxon>Actinoallomurus</taxon>
    </lineage>
</organism>
<protein>
    <recommendedName>
        <fullName evidence="3">DUF222 domain-containing protein</fullName>
    </recommendedName>
</protein>
<accession>A0ABP8TL04</accession>
<proteinExistence type="predicted"/>
<evidence type="ECO:0000313" key="2">
    <source>
        <dbReference type="Proteomes" id="UP001500212"/>
    </source>
</evidence>
<keyword evidence="2" id="KW-1185">Reference proteome</keyword>
<comment type="caution">
    <text evidence="1">The sequence shown here is derived from an EMBL/GenBank/DDBJ whole genome shotgun (WGS) entry which is preliminary data.</text>
</comment>
<dbReference type="Proteomes" id="UP001500212">
    <property type="component" value="Unassembled WGS sequence"/>
</dbReference>
<evidence type="ECO:0008006" key="3">
    <source>
        <dbReference type="Google" id="ProtNLM"/>
    </source>
</evidence>
<reference evidence="2" key="1">
    <citation type="journal article" date="2019" name="Int. J. Syst. Evol. Microbiol.">
        <title>The Global Catalogue of Microorganisms (GCM) 10K type strain sequencing project: providing services to taxonomists for standard genome sequencing and annotation.</title>
        <authorList>
            <consortium name="The Broad Institute Genomics Platform"/>
            <consortium name="The Broad Institute Genome Sequencing Center for Infectious Disease"/>
            <person name="Wu L."/>
            <person name="Ma J."/>
        </authorList>
    </citation>
    <scope>NUCLEOTIDE SEQUENCE [LARGE SCALE GENOMIC DNA]</scope>
    <source>
        <strain evidence="2">JCM 17938</strain>
    </source>
</reference>
<gene>
    <name evidence="1" type="ORF">GCM10023195_36510</name>
</gene>
<dbReference type="RefSeq" id="WP_345355079.1">
    <property type="nucleotide sequence ID" value="NZ_BAABHJ010000008.1"/>
</dbReference>
<name>A0ABP8TL04_9ACTN</name>
<sequence>MFFLALLALLGIEETAKETRLRKARLAKLTEEAVEAPLDEARYVALESELRELARTAATAVQKAHIIKAARKLAKAALSARRTPSHRAALAKLAAVAPTPLMNGRPVTQAAVECAEAAVRTANEEWKISLVEVSAKTMLRGTRASSIRALRKAGRI</sequence>
<evidence type="ECO:0000313" key="1">
    <source>
        <dbReference type="EMBL" id="GAA4609131.1"/>
    </source>
</evidence>